<dbReference type="Pfam" id="PF02875">
    <property type="entry name" value="Mur_ligase_C"/>
    <property type="match status" value="1"/>
</dbReference>
<evidence type="ECO:0000256" key="9">
    <source>
        <dbReference type="ARBA" id="ARBA00023316"/>
    </source>
</evidence>
<feature type="domain" description="Mur ligase C-terminal" evidence="13">
    <location>
        <begin position="334"/>
        <end position="450"/>
    </location>
</feature>
<comment type="function">
    <text evidence="10 11">Involved in cell wall formation. Catalyzes the final step in the synthesis of UDP-N-acetylmuramoyl-pentapeptide, the precursor of murein.</text>
</comment>
<evidence type="ECO:0000256" key="8">
    <source>
        <dbReference type="ARBA" id="ARBA00023306"/>
    </source>
</evidence>
<keyword evidence="3 10" id="KW-0132">Cell division</keyword>
<evidence type="ECO:0000256" key="2">
    <source>
        <dbReference type="ARBA" id="ARBA00022598"/>
    </source>
</evidence>
<gene>
    <name evidence="10" type="primary">murF</name>
    <name evidence="15" type="ORF">FNB15_13285</name>
</gene>
<feature type="domain" description="Mur ligase N-terminal catalytic" evidence="12">
    <location>
        <begin position="27"/>
        <end position="73"/>
    </location>
</feature>
<evidence type="ECO:0000256" key="6">
    <source>
        <dbReference type="ARBA" id="ARBA00022960"/>
    </source>
</evidence>
<dbReference type="GO" id="GO:0008766">
    <property type="term" value="F:UDP-N-acetylmuramoylalanyl-D-glutamyl-2,6-diaminopimelate-D-alanyl-D-alanine ligase activity"/>
    <property type="evidence" value="ECO:0007669"/>
    <property type="project" value="RHEA"/>
</dbReference>
<dbReference type="PANTHER" id="PTHR43024:SF1">
    <property type="entry name" value="UDP-N-ACETYLMURAMOYL-TRIPEPTIDE--D-ALANYL-D-ALANINE LIGASE"/>
    <property type="match status" value="1"/>
</dbReference>
<dbReference type="Proteomes" id="UP000317496">
    <property type="component" value="Chromosome"/>
</dbReference>
<keyword evidence="9 10" id="KW-0961">Cell wall biogenesis/degradation</keyword>
<dbReference type="InterPro" id="IPR036565">
    <property type="entry name" value="Mur-like_cat_sf"/>
</dbReference>
<dbReference type="PANTHER" id="PTHR43024">
    <property type="entry name" value="UDP-N-ACETYLMURAMOYL-TRIPEPTIDE--D-ALANYL-D-ALANINE LIGASE"/>
    <property type="match status" value="1"/>
</dbReference>
<dbReference type="InterPro" id="IPR013221">
    <property type="entry name" value="Mur_ligase_cen"/>
</dbReference>
<organism evidence="15 16">
    <name type="scientific">Ferrovibrio terrae</name>
    <dbReference type="NCBI Taxonomy" id="2594003"/>
    <lineage>
        <taxon>Bacteria</taxon>
        <taxon>Pseudomonadati</taxon>
        <taxon>Pseudomonadota</taxon>
        <taxon>Alphaproteobacteria</taxon>
        <taxon>Rhodospirillales</taxon>
        <taxon>Rhodospirillaceae</taxon>
        <taxon>Ferrovibrio</taxon>
    </lineage>
</organism>
<keyword evidence="6 10" id="KW-0133">Cell shape</keyword>
<evidence type="ECO:0000256" key="5">
    <source>
        <dbReference type="ARBA" id="ARBA00022840"/>
    </source>
</evidence>
<dbReference type="GO" id="GO:0051301">
    <property type="term" value="P:cell division"/>
    <property type="evidence" value="ECO:0007669"/>
    <property type="project" value="UniProtKB-KW"/>
</dbReference>
<comment type="catalytic activity">
    <reaction evidence="10 11">
        <text>D-alanyl-D-alanine + UDP-N-acetyl-alpha-D-muramoyl-L-alanyl-gamma-D-glutamyl-meso-2,6-diaminopimelate + ATP = UDP-N-acetyl-alpha-D-muramoyl-L-alanyl-gamma-D-glutamyl-meso-2,6-diaminopimeloyl-D-alanyl-D-alanine + ADP + phosphate + H(+)</text>
        <dbReference type="Rhea" id="RHEA:28374"/>
        <dbReference type="ChEBI" id="CHEBI:15378"/>
        <dbReference type="ChEBI" id="CHEBI:30616"/>
        <dbReference type="ChEBI" id="CHEBI:43474"/>
        <dbReference type="ChEBI" id="CHEBI:57822"/>
        <dbReference type="ChEBI" id="CHEBI:61386"/>
        <dbReference type="ChEBI" id="CHEBI:83905"/>
        <dbReference type="ChEBI" id="CHEBI:456216"/>
        <dbReference type="EC" id="6.3.2.10"/>
    </reaction>
</comment>
<dbReference type="OrthoDB" id="9800958at2"/>
<dbReference type="InterPro" id="IPR005863">
    <property type="entry name" value="UDP-N-AcMur_synth"/>
</dbReference>
<dbReference type="Gene3D" id="3.40.1390.10">
    <property type="entry name" value="MurE/MurF, N-terminal domain"/>
    <property type="match status" value="1"/>
</dbReference>
<feature type="binding site" evidence="10">
    <location>
        <begin position="111"/>
        <end position="117"/>
    </location>
    <ligand>
        <name>ATP</name>
        <dbReference type="ChEBI" id="CHEBI:30616"/>
    </ligand>
</feature>
<dbReference type="HAMAP" id="MF_02019">
    <property type="entry name" value="MurF"/>
    <property type="match status" value="1"/>
</dbReference>
<dbReference type="EMBL" id="CP041636">
    <property type="protein sequence ID" value="QDO98181.1"/>
    <property type="molecule type" value="Genomic_DNA"/>
</dbReference>
<dbReference type="GO" id="GO:0008360">
    <property type="term" value="P:regulation of cell shape"/>
    <property type="evidence" value="ECO:0007669"/>
    <property type="project" value="UniProtKB-KW"/>
</dbReference>
<protein>
    <recommendedName>
        <fullName evidence="10 11">UDP-N-acetylmuramoyl-tripeptide--D-alanyl-D-alanine ligase</fullName>
        <ecNumber evidence="10 11">6.3.2.10</ecNumber>
    </recommendedName>
    <alternativeName>
        <fullName evidence="10">D-alanyl-D-alanine-adding enzyme</fullName>
    </alternativeName>
</protein>
<evidence type="ECO:0000259" key="13">
    <source>
        <dbReference type="Pfam" id="PF02875"/>
    </source>
</evidence>
<accession>A0A516H326</accession>
<proteinExistence type="inferred from homology"/>
<dbReference type="RefSeq" id="WP_144069162.1">
    <property type="nucleotide sequence ID" value="NZ_CP041636.1"/>
</dbReference>
<dbReference type="InterPro" id="IPR051046">
    <property type="entry name" value="MurCDEF_CellWall_CoF430Synth"/>
</dbReference>
<evidence type="ECO:0000256" key="7">
    <source>
        <dbReference type="ARBA" id="ARBA00022984"/>
    </source>
</evidence>
<reference evidence="15 16" key="1">
    <citation type="submission" date="2019-07" db="EMBL/GenBank/DDBJ databases">
        <title>Genome sequencing for Ferrovibrio sp. K5.</title>
        <authorList>
            <person name="Park S.-J."/>
        </authorList>
    </citation>
    <scope>NUCLEOTIDE SEQUENCE [LARGE SCALE GENOMIC DNA]</scope>
    <source>
        <strain evidence="15 16">K5</strain>
    </source>
</reference>
<comment type="similarity">
    <text evidence="10">Belongs to the MurCDEF family. MurF subfamily.</text>
</comment>
<feature type="domain" description="Mur ligase central" evidence="14">
    <location>
        <begin position="109"/>
        <end position="299"/>
    </location>
</feature>
<keyword evidence="5 10" id="KW-0067">ATP-binding</keyword>
<dbReference type="InterPro" id="IPR035911">
    <property type="entry name" value="MurE/MurF_N"/>
</dbReference>
<dbReference type="GO" id="GO:0009252">
    <property type="term" value="P:peptidoglycan biosynthetic process"/>
    <property type="evidence" value="ECO:0007669"/>
    <property type="project" value="UniProtKB-UniRule"/>
</dbReference>
<name>A0A516H326_9PROT</name>
<evidence type="ECO:0000259" key="12">
    <source>
        <dbReference type="Pfam" id="PF01225"/>
    </source>
</evidence>
<dbReference type="SUPFAM" id="SSF53244">
    <property type="entry name" value="MurD-like peptide ligases, peptide-binding domain"/>
    <property type="match status" value="1"/>
</dbReference>
<dbReference type="UniPathway" id="UPA00219"/>
<evidence type="ECO:0000259" key="14">
    <source>
        <dbReference type="Pfam" id="PF08245"/>
    </source>
</evidence>
<evidence type="ECO:0000256" key="3">
    <source>
        <dbReference type="ARBA" id="ARBA00022618"/>
    </source>
</evidence>
<dbReference type="AlphaFoldDB" id="A0A516H326"/>
<dbReference type="KEGG" id="fer:FNB15_13285"/>
<evidence type="ECO:0000313" key="15">
    <source>
        <dbReference type="EMBL" id="QDO98181.1"/>
    </source>
</evidence>
<dbReference type="InterPro" id="IPR036615">
    <property type="entry name" value="Mur_ligase_C_dom_sf"/>
</dbReference>
<dbReference type="InterPro" id="IPR000713">
    <property type="entry name" value="Mur_ligase_N"/>
</dbReference>
<evidence type="ECO:0000313" key="16">
    <source>
        <dbReference type="Proteomes" id="UP000317496"/>
    </source>
</evidence>
<keyword evidence="7 10" id="KW-0573">Peptidoglycan synthesis</keyword>
<keyword evidence="4 10" id="KW-0547">Nucleotide-binding</keyword>
<evidence type="ECO:0000256" key="1">
    <source>
        <dbReference type="ARBA" id="ARBA00022490"/>
    </source>
</evidence>
<evidence type="ECO:0000256" key="4">
    <source>
        <dbReference type="ARBA" id="ARBA00022741"/>
    </source>
</evidence>
<evidence type="ECO:0000256" key="10">
    <source>
        <dbReference type="HAMAP-Rule" id="MF_02019"/>
    </source>
</evidence>
<keyword evidence="16" id="KW-1185">Reference proteome</keyword>
<dbReference type="GO" id="GO:0005737">
    <property type="term" value="C:cytoplasm"/>
    <property type="evidence" value="ECO:0007669"/>
    <property type="project" value="UniProtKB-SubCell"/>
</dbReference>
<dbReference type="Pfam" id="PF01225">
    <property type="entry name" value="Mur_ligase"/>
    <property type="match status" value="1"/>
</dbReference>
<dbReference type="SUPFAM" id="SSF63418">
    <property type="entry name" value="MurE/MurF N-terminal domain"/>
    <property type="match status" value="1"/>
</dbReference>
<sequence length="475" mass="49892">MEAFALWTSAEAASATHGQGDGFWTASGVSIDSRTVGFGDLFIAIRGPNFDGHVFVADALAKGAAAAMVDSGPQTLPGGNLLRVKDTFQGLNDLAAAARQRSAARVIGVTGSVGKTSTKEMLRHVLSQQGATHASVGNLNNHWGVPLTLARMPVDTRYAVIEMGMNHAGEIAPLSKLARPHIAIITTIEPVHLENFDSIEGIADAKAEIFAGLEPGGVAIINRDTPHFERIAAAARAAGAAEVIGFGEHPEAQAKLVKYAPHSACSCVAAEILGHPMTFKIGAPGRHWVLNALGVLAAVHLAGGDLAEAGMALADVTAPKGRGERHTLDWRDGGQLDLIDDSYNASPPSMRAAFAVLAMAKPSNTRGRRIAVIGDMLELGPEEQAAHVGLAADLVREKIDLVFACGPLMKGLYEVLPPQMRGHYAPNSLELIQPLRRAVRSGDVLLVKGSLGSRMGKIVEDMLNPAPQPRAANGW</sequence>
<dbReference type="Gene3D" id="3.90.190.20">
    <property type="entry name" value="Mur ligase, C-terminal domain"/>
    <property type="match status" value="1"/>
</dbReference>
<keyword evidence="1 10" id="KW-0963">Cytoplasm</keyword>
<comment type="pathway">
    <text evidence="10 11">Cell wall biogenesis; peptidoglycan biosynthesis.</text>
</comment>
<evidence type="ECO:0000256" key="11">
    <source>
        <dbReference type="RuleBase" id="RU004136"/>
    </source>
</evidence>
<dbReference type="SUPFAM" id="SSF53623">
    <property type="entry name" value="MurD-like peptide ligases, catalytic domain"/>
    <property type="match status" value="1"/>
</dbReference>
<dbReference type="GO" id="GO:0071555">
    <property type="term" value="P:cell wall organization"/>
    <property type="evidence" value="ECO:0007669"/>
    <property type="project" value="UniProtKB-KW"/>
</dbReference>
<dbReference type="EC" id="6.3.2.10" evidence="10 11"/>
<dbReference type="NCBIfam" id="TIGR01143">
    <property type="entry name" value="murF"/>
    <property type="match status" value="1"/>
</dbReference>
<dbReference type="NCBIfam" id="NF010693">
    <property type="entry name" value="PRK14093.1"/>
    <property type="match status" value="1"/>
</dbReference>
<keyword evidence="2 10" id="KW-0436">Ligase</keyword>
<dbReference type="InterPro" id="IPR004101">
    <property type="entry name" value="Mur_ligase_C"/>
</dbReference>
<dbReference type="GO" id="GO:0047480">
    <property type="term" value="F:UDP-N-acetylmuramoyl-tripeptide-D-alanyl-D-alanine ligase activity"/>
    <property type="evidence" value="ECO:0007669"/>
    <property type="project" value="UniProtKB-UniRule"/>
</dbReference>
<dbReference type="GO" id="GO:0005524">
    <property type="term" value="F:ATP binding"/>
    <property type="evidence" value="ECO:0007669"/>
    <property type="project" value="UniProtKB-UniRule"/>
</dbReference>
<keyword evidence="8 10" id="KW-0131">Cell cycle</keyword>
<dbReference type="Pfam" id="PF08245">
    <property type="entry name" value="Mur_ligase_M"/>
    <property type="match status" value="1"/>
</dbReference>
<comment type="subcellular location">
    <subcellularLocation>
        <location evidence="10 11">Cytoplasm</location>
    </subcellularLocation>
</comment>
<dbReference type="Gene3D" id="3.40.1190.10">
    <property type="entry name" value="Mur-like, catalytic domain"/>
    <property type="match status" value="1"/>
</dbReference>